<name>V4L7F7_EUTSA</name>
<dbReference type="eggNOG" id="ENOG502QS67">
    <property type="taxonomic scope" value="Eukaryota"/>
</dbReference>
<evidence type="ECO:0000313" key="2">
    <source>
        <dbReference type="EMBL" id="ESQ39569.1"/>
    </source>
</evidence>
<dbReference type="OrthoDB" id="540503at2759"/>
<dbReference type="AlphaFoldDB" id="V4L7F7"/>
<accession>V4L7F7</accession>
<organism evidence="2 3">
    <name type="scientific">Eutrema salsugineum</name>
    <name type="common">Saltwater cress</name>
    <name type="synonym">Sisymbrium salsugineum</name>
    <dbReference type="NCBI Taxonomy" id="72664"/>
    <lineage>
        <taxon>Eukaryota</taxon>
        <taxon>Viridiplantae</taxon>
        <taxon>Streptophyta</taxon>
        <taxon>Embryophyta</taxon>
        <taxon>Tracheophyta</taxon>
        <taxon>Spermatophyta</taxon>
        <taxon>Magnoliopsida</taxon>
        <taxon>eudicotyledons</taxon>
        <taxon>Gunneridae</taxon>
        <taxon>Pentapetalae</taxon>
        <taxon>rosids</taxon>
        <taxon>malvids</taxon>
        <taxon>Brassicales</taxon>
        <taxon>Brassicaceae</taxon>
        <taxon>Eutremeae</taxon>
        <taxon>Eutrema</taxon>
    </lineage>
</organism>
<dbReference type="Proteomes" id="UP000030689">
    <property type="component" value="Unassembled WGS sequence"/>
</dbReference>
<gene>
    <name evidence="2" type="ORF">EUTSA_v10000933mg</name>
</gene>
<sequence length="365" mass="42114">MSSSFSSSSSSRKKFLDSGLVIGQKEVTRILILFLVLTASGLVLYKTAYPLQRLDVVNNLTSLLASRSPPFPNLKSSEISAEMKKSDITLRKILENASTKNNTVIITTLNQAWAEPKSIFDLFLESFRIGQGTQQLLKHVVVVCLDPKAFQRCSQLHSNCYYLETSDTDFSGDKAYNTPDYVRMMWRRIELLMQVLEMGFNFVFTDADVMWLRDPFPRLYPDGDFQMACDKFFGNASGLDNLANGGFVYVKSNNRSIEFYKFWYKSRLIYPWLHDQDVFNKIKNEPFISEIGIQIRFFDTVYICGFCQPSKDMNLICTMHGNCCLGTEKKIHDLNLILDDWRKYMFLSKHVENTTWSAPKRCLEK</sequence>
<dbReference type="EMBL" id="KI517465">
    <property type="protein sequence ID" value="ESQ39569.1"/>
    <property type="molecule type" value="Genomic_DNA"/>
</dbReference>
<dbReference type="InterPro" id="IPR005069">
    <property type="entry name" value="Nucl-diP-sugar_transferase"/>
</dbReference>
<dbReference type="Pfam" id="PF03407">
    <property type="entry name" value="Nucleotid_trans"/>
    <property type="match status" value="1"/>
</dbReference>
<keyword evidence="3" id="KW-1185">Reference proteome</keyword>
<dbReference type="OMA" id="TNEAFFM"/>
<dbReference type="STRING" id="72664.V4L7F7"/>
<dbReference type="PANTHER" id="PTHR46038">
    <property type="entry name" value="EXPRESSED PROTEIN-RELATED"/>
    <property type="match status" value="1"/>
</dbReference>
<dbReference type="PANTHER" id="PTHR46038:SF43">
    <property type="entry name" value="NUCLEOTIDE-DIPHOSPHO-SUGAR TRANSFERASE DOMAIN-CONTAINING PROTEIN"/>
    <property type="match status" value="1"/>
</dbReference>
<feature type="domain" description="Nucleotide-diphospho-sugar transferase" evidence="1">
    <location>
        <begin position="136"/>
        <end position="334"/>
    </location>
</feature>
<proteinExistence type="predicted"/>
<dbReference type="InterPro" id="IPR044821">
    <property type="entry name" value="At1g28695/At4g15970-like"/>
</dbReference>
<reference evidence="2 3" key="1">
    <citation type="journal article" date="2013" name="Front. Plant Sci.">
        <title>The Reference Genome of the Halophytic Plant Eutrema salsugineum.</title>
        <authorList>
            <person name="Yang R."/>
            <person name="Jarvis D.E."/>
            <person name="Chen H."/>
            <person name="Beilstein M.A."/>
            <person name="Grimwood J."/>
            <person name="Jenkins J."/>
            <person name="Shu S."/>
            <person name="Prochnik S."/>
            <person name="Xin M."/>
            <person name="Ma C."/>
            <person name="Schmutz J."/>
            <person name="Wing R.A."/>
            <person name="Mitchell-Olds T."/>
            <person name="Schumaker K.S."/>
            <person name="Wang X."/>
        </authorList>
    </citation>
    <scope>NUCLEOTIDE SEQUENCE [LARGE SCALE GENOMIC DNA]</scope>
</reference>
<evidence type="ECO:0000313" key="3">
    <source>
        <dbReference type="Proteomes" id="UP000030689"/>
    </source>
</evidence>
<dbReference type="KEGG" id="eus:EUTSA_v10000933mg"/>
<protein>
    <recommendedName>
        <fullName evidence="1">Nucleotide-diphospho-sugar transferase domain-containing protein</fullName>
    </recommendedName>
</protein>
<dbReference type="Gramene" id="ESQ39569">
    <property type="protein sequence ID" value="ESQ39569"/>
    <property type="gene ID" value="EUTSA_v10000933mg"/>
</dbReference>
<evidence type="ECO:0000259" key="1">
    <source>
        <dbReference type="Pfam" id="PF03407"/>
    </source>
</evidence>